<protein>
    <submittedName>
        <fullName evidence="2">Peptidoglycan DD-metalloendopeptidase family protein</fullName>
    </submittedName>
</protein>
<sequence>MWLKDYLDNNAGQICPVVDFDPGDRLLPLDFTGAAAGPDAATVADPPVFAAWIEDKLAETGCRYGIGGYAENRTLYQSKALFGNGGEPRSLHLGTDIWGPAGTPIYCPMDATVHSFANNDNFGDYGGTVILQHHTGDRLFYTLYGHLSVSSLTGLSEGMLIRSGTPFATLGAINENGHWPPHLHFQLMLDMQGRKGDYPGVCRMSEQDLWLKNCKDPGWVLRYTF</sequence>
<dbReference type="Proteomes" id="UP000451233">
    <property type="component" value="Unassembled WGS sequence"/>
</dbReference>
<dbReference type="InterPro" id="IPR016047">
    <property type="entry name" value="M23ase_b-sheet_dom"/>
</dbReference>
<dbReference type="AlphaFoldDB" id="A0A7K1XT67"/>
<reference evidence="2 3" key="1">
    <citation type="submission" date="2019-11" db="EMBL/GenBank/DDBJ databases">
        <title>Pedobacter sp. HMF7056 Genome sequencing and assembly.</title>
        <authorList>
            <person name="Kang H."/>
            <person name="Kim H."/>
            <person name="Joh K."/>
        </authorList>
    </citation>
    <scope>NUCLEOTIDE SEQUENCE [LARGE SCALE GENOMIC DNA]</scope>
    <source>
        <strain evidence="2 3">HMF7056</strain>
    </source>
</reference>
<dbReference type="PANTHER" id="PTHR21666">
    <property type="entry name" value="PEPTIDASE-RELATED"/>
    <property type="match status" value="1"/>
</dbReference>
<name>A0A7K1XT67_9SPHI</name>
<gene>
    <name evidence="2" type="ORF">GS398_02315</name>
</gene>
<dbReference type="InterPro" id="IPR011055">
    <property type="entry name" value="Dup_hybrid_motif"/>
</dbReference>
<accession>A0A7K1XT67</accession>
<dbReference type="PANTHER" id="PTHR21666:SF270">
    <property type="entry name" value="MUREIN HYDROLASE ACTIVATOR ENVC"/>
    <property type="match status" value="1"/>
</dbReference>
<keyword evidence="3" id="KW-1185">Reference proteome</keyword>
<dbReference type="EMBL" id="WVHS01000001">
    <property type="protein sequence ID" value="MXV14120.1"/>
    <property type="molecule type" value="Genomic_DNA"/>
</dbReference>
<feature type="domain" description="M23ase beta-sheet core" evidence="1">
    <location>
        <begin position="91"/>
        <end position="189"/>
    </location>
</feature>
<dbReference type="InterPro" id="IPR050570">
    <property type="entry name" value="Cell_wall_metabolism_enzyme"/>
</dbReference>
<proteinExistence type="predicted"/>
<evidence type="ECO:0000313" key="2">
    <source>
        <dbReference type="EMBL" id="MXV14120.1"/>
    </source>
</evidence>
<dbReference type="Gene3D" id="2.70.70.10">
    <property type="entry name" value="Glucose Permease (Domain IIA)"/>
    <property type="match status" value="1"/>
</dbReference>
<comment type="caution">
    <text evidence="2">The sequence shown here is derived from an EMBL/GenBank/DDBJ whole genome shotgun (WGS) entry which is preliminary data.</text>
</comment>
<dbReference type="SUPFAM" id="SSF51261">
    <property type="entry name" value="Duplicated hybrid motif"/>
    <property type="match status" value="1"/>
</dbReference>
<dbReference type="Pfam" id="PF01551">
    <property type="entry name" value="Peptidase_M23"/>
    <property type="match status" value="1"/>
</dbReference>
<evidence type="ECO:0000259" key="1">
    <source>
        <dbReference type="Pfam" id="PF01551"/>
    </source>
</evidence>
<organism evidence="2 3">
    <name type="scientific">Hufsiella ginkgonis</name>
    <dbReference type="NCBI Taxonomy" id="2695274"/>
    <lineage>
        <taxon>Bacteria</taxon>
        <taxon>Pseudomonadati</taxon>
        <taxon>Bacteroidota</taxon>
        <taxon>Sphingobacteriia</taxon>
        <taxon>Sphingobacteriales</taxon>
        <taxon>Sphingobacteriaceae</taxon>
        <taxon>Hufsiella</taxon>
    </lineage>
</organism>
<dbReference type="CDD" id="cd12797">
    <property type="entry name" value="M23_peptidase"/>
    <property type="match status" value="1"/>
</dbReference>
<dbReference type="GO" id="GO:0004222">
    <property type="term" value="F:metalloendopeptidase activity"/>
    <property type="evidence" value="ECO:0007669"/>
    <property type="project" value="TreeGrafter"/>
</dbReference>
<evidence type="ECO:0000313" key="3">
    <source>
        <dbReference type="Proteomes" id="UP000451233"/>
    </source>
</evidence>